<dbReference type="InterPro" id="IPR006427">
    <property type="entry name" value="Portal_HK97"/>
</dbReference>
<evidence type="ECO:0000313" key="2">
    <source>
        <dbReference type="Proteomes" id="UP001058273"/>
    </source>
</evidence>
<gene>
    <name evidence="1" type="ORF">G314FT_00730</name>
</gene>
<keyword evidence="2" id="KW-1185">Reference proteome</keyword>
<dbReference type="Proteomes" id="UP001058273">
    <property type="component" value="Chromosome"/>
</dbReference>
<dbReference type="InterPro" id="IPR006944">
    <property type="entry name" value="Phage/GTA_portal"/>
</dbReference>
<evidence type="ECO:0008006" key="3">
    <source>
        <dbReference type="Google" id="ProtNLM"/>
    </source>
</evidence>
<proteinExistence type="predicted"/>
<organism evidence="1 2">
    <name type="scientific">Vagococcus luciliae</name>
    <dbReference type="NCBI Taxonomy" id="2920380"/>
    <lineage>
        <taxon>Bacteria</taxon>
        <taxon>Bacillati</taxon>
        <taxon>Bacillota</taxon>
        <taxon>Bacilli</taxon>
        <taxon>Lactobacillales</taxon>
        <taxon>Enterococcaceae</taxon>
        <taxon>Vagococcus</taxon>
    </lineage>
</organism>
<sequence length="406" mass="45579">MALFKPRTAVKTSGEPFLDAVVSMTSSDNTTYTSVKALKNSDVFTAVKIIASDIASSPIEVVKNKMIVEGHELDYLINIKPNEELDGWHFKFSLAVNMLLNGNSYAEIIRENDEVVQLNLIANSNVTLTQHENGTLTYEVTNDDGKTKRKLSSKDILHFKYFSQDGLVGISPLNSLKDELDIQRAGNKTLFNFFNRGVNGSGILKVNKSDLDVSAKNAIREKFEEANGSSSGDNALRTIILDETMDYKTLEINTEVLRLVNSNDWNTKQIAKTFGIPSDRLGVENQHSSTVQSNLMYIQSSLGHYLMAFSSELRDKLIVDKKESLRFNTDRLLETDPANLLENTIKAVQGSLLTINEARKRLGLPEQEGGDRLLASLNYTYLDNLEKYQMRKDERYGRKQGETIDE</sequence>
<dbReference type="NCBIfam" id="TIGR01537">
    <property type="entry name" value="portal_HK97"/>
    <property type="match status" value="1"/>
</dbReference>
<protein>
    <recommendedName>
        <fullName evidence="3">Phage portal protein</fullName>
    </recommendedName>
</protein>
<name>A0ABY5NWF6_9ENTE</name>
<reference evidence="1" key="2">
    <citation type="submission" date="2022-08" db="EMBL/GenBank/DDBJ databases">
        <authorList>
            <person name="Poehlein A."/>
            <person name="Guzman J."/>
            <person name="Daniel R."/>
            <person name="Vilcinskas A."/>
        </authorList>
    </citation>
    <scope>NUCLEOTIDE SEQUENCE</scope>
    <source>
        <strain evidence="1">G314FT</strain>
    </source>
</reference>
<dbReference type="RefSeq" id="WP_257701585.1">
    <property type="nucleotide sequence ID" value="NZ_CP102451.1"/>
</dbReference>
<dbReference type="EMBL" id="CP102451">
    <property type="protein sequence ID" value="UUV97982.1"/>
    <property type="molecule type" value="Genomic_DNA"/>
</dbReference>
<evidence type="ECO:0000313" key="1">
    <source>
        <dbReference type="EMBL" id="UUV97982.1"/>
    </source>
</evidence>
<accession>A0ABY5NWF6</accession>
<dbReference type="Pfam" id="PF04860">
    <property type="entry name" value="Phage_portal"/>
    <property type="match status" value="1"/>
</dbReference>
<reference evidence="1" key="1">
    <citation type="submission" date="2022-08" db="EMBL/GenBank/DDBJ databases">
        <title>Genome sequence of Vagococcus luciliae DSM 112651.</title>
        <authorList>
            <person name="Juan G."/>
            <person name="Anja P."/>
            <person name="Rolf D."/>
            <person name="Kampfer P."/>
            <person name="Vilcinskas A."/>
        </authorList>
    </citation>
    <scope>NUCLEOTIDE SEQUENCE</scope>
    <source>
        <strain evidence="1">G314FT</strain>
    </source>
</reference>